<reference evidence="2" key="1">
    <citation type="journal article" date="2010" name="J. Bacteriol.">
        <title>Characterization of the replication, transfer, and plasmid/lytic phage cycle of the Streptomyces plasmid-phage pZL12.</title>
        <authorList>
            <person name="Zhong L."/>
            <person name="Cheng Q."/>
            <person name="Tian X."/>
            <person name="Zhao L."/>
            <person name="Qin Z."/>
        </authorList>
    </citation>
    <scope>NUCLEOTIDE SEQUENCE</scope>
    <source>
        <strain evidence="2">W9</strain>
        <plasmid evidence="2">pCQ3</plasmid>
    </source>
</reference>
<organism evidence="2">
    <name type="scientific">Streptomyces sp. W9</name>
    <dbReference type="NCBI Taxonomy" id="682410"/>
    <lineage>
        <taxon>Bacteria</taxon>
        <taxon>Bacillati</taxon>
        <taxon>Actinomycetota</taxon>
        <taxon>Actinomycetes</taxon>
        <taxon>Kitasatosporales</taxon>
        <taxon>Streptomycetaceae</taxon>
        <taxon>Streptomyces</taxon>
    </lineage>
</organism>
<evidence type="ECO:0000313" key="2">
    <source>
        <dbReference type="EMBL" id="ACX85579.1"/>
    </source>
</evidence>
<sequence length="92" mass="9549">MGAPGPLLREGGRAMAARPVNTAIAASALLGAGAALYLHTVRLRRALTAERAARRLEGAAHTRDYTAVMQRLTAAITDQQPAGPPNAKGPRP</sequence>
<keyword evidence="1" id="KW-0472">Membrane</keyword>
<keyword evidence="1" id="KW-0812">Transmembrane</keyword>
<gene>
    <name evidence="2" type="ORF">pCQ3.78</name>
</gene>
<name>D0UZC7_9ACTN</name>
<keyword evidence="2" id="KW-0614">Plasmid</keyword>
<dbReference type="AlphaFoldDB" id="D0UZC7"/>
<evidence type="ECO:0000256" key="1">
    <source>
        <dbReference type="SAM" id="Phobius"/>
    </source>
</evidence>
<feature type="transmembrane region" description="Helical" evidence="1">
    <location>
        <begin position="20"/>
        <end position="38"/>
    </location>
</feature>
<dbReference type="EMBL" id="GQ983381">
    <property type="protein sequence ID" value="ACX85579.1"/>
    <property type="molecule type" value="Genomic_DNA"/>
</dbReference>
<protein>
    <submittedName>
        <fullName evidence="2">PCQ3_78</fullName>
    </submittedName>
</protein>
<geneLocation type="plasmid" evidence="2">
    <name>pCQ3</name>
</geneLocation>
<proteinExistence type="predicted"/>
<keyword evidence="1" id="KW-1133">Transmembrane helix</keyword>
<accession>D0UZC7</accession>